<evidence type="ECO:0000313" key="2">
    <source>
        <dbReference type="Proteomes" id="UP000824469"/>
    </source>
</evidence>
<name>A0AA38L8E0_TAXCH</name>
<organism evidence="1 2">
    <name type="scientific">Taxus chinensis</name>
    <name type="common">Chinese yew</name>
    <name type="synonym">Taxus wallichiana var. chinensis</name>
    <dbReference type="NCBI Taxonomy" id="29808"/>
    <lineage>
        <taxon>Eukaryota</taxon>
        <taxon>Viridiplantae</taxon>
        <taxon>Streptophyta</taxon>
        <taxon>Embryophyta</taxon>
        <taxon>Tracheophyta</taxon>
        <taxon>Spermatophyta</taxon>
        <taxon>Pinopsida</taxon>
        <taxon>Pinidae</taxon>
        <taxon>Conifers II</taxon>
        <taxon>Cupressales</taxon>
        <taxon>Taxaceae</taxon>
        <taxon>Taxus</taxon>
    </lineage>
</organism>
<dbReference type="Proteomes" id="UP000824469">
    <property type="component" value="Unassembled WGS sequence"/>
</dbReference>
<accession>A0AA38L8E0</accession>
<feature type="non-terminal residue" evidence="1">
    <location>
        <position position="62"/>
    </location>
</feature>
<comment type="caution">
    <text evidence="1">The sequence shown here is derived from an EMBL/GenBank/DDBJ whole genome shotgun (WGS) entry which is preliminary data.</text>
</comment>
<reference evidence="1 2" key="1">
    <citation type="journal article" date="2021" name="Nat. Plants">
        <title>The Taxus genome provides insights into paclitaxel biosynthesis.</title>
        <authorList>
            <person name="Xiong X."/>
            <person name="Gou J."/>
            <person name="Liao Q."/>
            <person name="Li Y."/>
            <person name="Zhou Q."/>
            <person name="Bi G."/>
            <person name="Li C."/>
            <person name="Du R."/>
            <person name="Wang X."/>
            <person name="Sun T."/>
            <person name="Guo L."/>
            <person name="Liang H."/>
            <person name="Lu P."/>
            <person name="Wu Y."/>
            <person name="Zhang Z."/>
            <person name="Ro D.K."/>
            <person name="Shang Y."/>
            <person name="Huang S."/>
            <person name="Yan J."/>
        </authorList>
    </citation>
    <scope>NUCLEOTIDE SEQUENCE [LARGE SCALE GENOMIC DNA]</scope>
    <source>
        <strain evidence="1">Ta-2019</strain>
    </source>
</reference>
<sequence>MEMNLEEHDLQLLQNLGGRDRRPKVAKSTSRLFIEDSGEKFVEISIPKEGKIEEKLTIEDVT</sequence>
<keyword evidence="2" id="KW-1185">Reference proteome</keyword>
<proteinExistence type="predicted"/>
<gene>
    <name evidence="1" type="ORF">KI387_026710</name>
</gene>
<dbReference type="EMBL" id="JAHRHJ020000006">
    <property type="protein sequence ID" value="KAH9311675.1"/>
    <property type="molecule type" value="Genomic_DNA"/>
</dbReference>
<evidence type="ECO:0000313" key="1">
    <source>
        <dbReference type="EMBL" id="KAH9311675.1"/>
    </source>
</evidence>
<dbReference type="AlphaFoldDB" id="A0AA38L8E0"/>
<protein>
    <submittedName>
        <fullName evidence="1">Uncharacterized protein</fullName>
    </submittedName>
</protein>